<protein>
    <recommendedName>
        <fullName evidence="3">F-box domain-containing protein</fullName>
    </recommendedName>
</protein>
<keyword evidence="2" id="KW-1185">Reference proteome</keyword>
<dbReference type="Proteomes" id="UP001218218">
    <property type="component" value="Unassembled WGS sequence"/>
</dbReference>
<reference evidence="1" key="1">
    <citation type="submission" date="2023-03" db="EMBL/GenBank/DDBJ databases">
        <title>Massive genome expansion in bonnet fungi (Mycena s.s.) driven by repeated elements and novel gene families across ecological guilds.</title>
        <authorList>
            <consortium name="Lawrence Berkeley National Laboratory"/>
            <person name="Harder C.B."/>
            <person name="Miyauchi S."/>
            <person name="Viragh M."/>
            <person name="Kuo A."/>
            <person name="Thoen E."/>
            <person name="Andreopoulos B."/>
            <person name="Lu D."/>
            <person name="Skrede I."/>
            <person name="Drula E."/>
            <person name="Henrissat B."/>
            <person name="Morin E."/>
            <person name="Kohler A."/>
            <person name="Barry K."/>
            <person name="LaButti K."/>
            <person name="Morin E."/>
            <person name="Salamov A."/>
            <person name="Lipzen A."/>
            <person name="Mereny Z."/>
            <person name="Hegedus B."/>
            <person name="Baldrian P."/>
            <person name="Stursova M."/>
            <person name="Weitz H."/>
            <person name="Taylor A."/>
            <person name="Grigoriev I.V."/>
            <person name="Nagy L.G."/>
            <person name="Martin F."/>
            <person name="Kauserud H."/>
        </authorList>
    </citation>
    <scope>NUCLEOTIDE SEQUENCE</scope>
    <source>
        <strain evidence="1">CBHHK002</strain>
    </source>
</reference>
<dbReference type="EMBL" id="JARIHO010000038">
    <property type="protein sequence ID" value="KAJ7328805.1"/>
    <property type="molecule type" value="Genomic_DNA"/>
</dbReference>
<proteinExistence type="predicted"/>
<sequence>MTSGVQAAELLRVRIAALDTEICLQIKLLKKLEADKSLVQRQLNAIFDPVARLPLEISSDIFLQTLVPFLEHGAQPHIPMTLLSICNTWTDIALATPALWATVDIVFPRAPGFKKMLPIWFERAHNRPLSISLSGHNYDQDVVSVIGEHGRQLKHLEIGPMWTVDEKKLMEGLGSPGSMPSLETLATRATKHSWLLHGFKLLRMAPNLIECLFCNLEDLDDLVRNPSEKLVLPNLRRLMFSESGAHPEVGTELISCLSLPGLETLSISLSEEDPIDDLLSFLQQSSPPLLELILGATADFPPLVECLRLVPDLRTFELWYPQFWVAEDLLGALAESPSLLPRLHTLVIHPESESDVPGSFWTALLNALTARGTNLKVFHLVVDDWTPMPPPDVISAFRKLTAGGTRVHRRTHSPPSDHVFE</sequence>
<dbReference type="InterPro" id="IPR032675">
    <property type="entry name" value="LRR_dom_sf"/>
</dbReference>
<comment type="caution">
    <text evidence="1">The sequence shown here is derived from an EMBL/GenBank/DDBJ whole genome shotgun (WGS) entry which is preliminary data.</text>
</comment>
<name>A0AAD6ZLW5_9AGAR</name>
<dbReference type="SUPFAM" id="SSF52047">
    <property type="entry name" value="RNI-like"/>
    <property type="match status" value="1"/>
</dbReference>
<evidence type="ECO:0000313" key="1">
    <source>
        <dbReference type="EMBL" id="KAJ7328805.1"/>
    </source>
</evidence>
<dbReference type="Gene3D" id="3.80.10.10">
    <property type="entry name" value="Ribonuclease Inhibitor"/>
    <property type="match status" value="1"/>
</dbReference>
<gene>
    <name evidence="1" type="ORF">DFH08DRAFT_316121</name>
</gene>
<dbReference type="AlphaFoldDB" id="A0AAD6ZLW5"/>
<accession>A0AAD6ZLW5</accession>
<evidence type="ECO:0000313" key="2">
    <source>
        <dbReference type="Proteomes" id="UP001218218"/>
    </source>
</evidence>
<organism evidence="1 2">
    <name type="scientific">Mycena albidolilacea</name>
    <dbReference type="NCBI Taxonomy" id="1033008"/>
    <lineage>
        <taxon>Eukaryota</taxon>
        <taxon>Fungi</taxon>
        <taxon>Dikarya</taxon>
        <taxon>Basidiomycota</taxon>
        <taxon>Agaricomycotina</taxon>
        <taxon>Agaricomycetes</taxon>
        <taxon>Agaricomycetidae</taxon>
        <taxon>Agaricales</taxon>
        <taxon>Marasmiineae</taxon>
        <taxon>Mycenaceae</taxon>
        <taxon>Mycena</taxon>
    </lineage>
</organism>
<evidence type="ECO:0008006" key="3">
    <source>
        <dbReference type="Google" id="ProtNLM"/>
    </source>
</evidence>